<dbReference type="RefSeq" id="WP_013100724.1">
    <property type="nucleotide sequence ID" value="NC_014122.1"/>
</dbReference>
<reference evidence="1" key="1">
    <citation type="submission" date="2010-04" db="EMBL/GenBank/DDBJ databases">
        <title>Complete sequence of Methanocaldococcus infernus ME.</title>
        <authorList>
            <consortium name="US DOE Joint Genome Institute"/>
            <person name="Lucas S."/>
            <person name="Copeland A."/>
            <person name="Lapidus A."/>
            <person name="Cheng J.-F."/>
            <person name="Bruce D."/>
            <person name="Goodwin L."/>
            <person name="Pitluck S."/>
            <person name="Munk A.C."/>
            <person name="Detter J.C."/>
            <person name="Han C."/>
            <person name="Tapia R."/>
            <person name="Land M."/>
            <person name="Hauser L."/>
            <person name="Kyrpides N."/>
            <person name="Mikhailova N."/>
            <person name="Sieprawska-Lupa M."/>
            <person name="Whitman W.B."/>
            <person name="Woyke T."/>
        </authorList>
    </citation>
    <scope>NUCLEOTIDE SEQUENCE [LARGE SCALE GENOMIC DNA]</scope>
    <source>
        <strain evidence="1">ME</strain>
    </source>
</reference>
<dbReference type="NCBIfam" id="NF001646">
    <property type="entry name" value="PRK00420.1-3"/>
    <property type="match status" value="1"/>
</dbReference>
<evidence type="ECO:0000313" key="1">
    <source>
        <dbReference type="EMBL" id="ADG13979.1"/>
    </source>
</evidence>
<dbReference type="EMBL" id="CP002009">
    <property type="protein sequence ID" value="ADG13979.1"/>
    <property type="molecule type" value="Genomic_DNA"/>
</dbReference>
<dbReference type="Proteomes" id="UP000002061">
    <property type="component" value="Chromosome"/>
</dbReference>
<accession>D5VTS6</accession>
<proteinExistence type="predicted"/>
<protein>
    <submittedName>
        <fullName evidence="1">Sjogrens syndrome scleroderma autoantigen 1</fullName>
    </submittedName>
</protein>
<dbReference type="GeneID" id="9132360"/>
<dbReference type="STRING" id="573063.Metin_1329"/>
<gene>
    <name evidence="1" type="ordered locus">Metin_1329</name>
</gene>
<organism evidence="1 2">
    <name type="scientific">Methanocaldococcus infernus (strain DSM 11812 / JCM 15783 / ME)</name>
    <dbReference type="NCBI Taxonomy" id="573063"/>
    <lineage>
        <taxon>Archaea</taxon>
        <taxon>Methanobacteriati</taxon>
        <taxon>Methanobacteriota</taxon>
        <taxon>Methanomada group</taxon>
        <taxon>Methanococci</taxon>
        <taxon>Methanococcales</taxon>
        <taxon>Methanocaldococcaceae</taxon>
        <taxon>Methanocaldococcus</taxon>
    </lineage>
</organism>
<name>D5VTS6_METIM</name>
<dbReference type="InterPro" id="IPR009563">
    <property type="entry name" value="SSSCA1"/>
</dbReference>
<dbReference type="OrthoDB" id="26305at2157"/>
<keyword evidence="2" id="KW-1185">Reference proteome</keyword>
<evidence type="ECO:0000313" key="2">
    <source>
        <dbReference type="Proteomes" id="UP000002061"/>
    </source>
</evidence>
<dbReference type="AlphaFoldDB" id="D5VTS6"/>
<dbReference type="KEGG" id="mif:Metin_1329"/>
<sequence>MEKNIKVVSAELLKGAKMLSKHCKNCGFPLFEKNGVIYCPICSKNKEKEEKKFTSVPENGYKKIIDSKINYLFNKLKNEDDVHNIREICETILILMKLKSMR</sequence>
<dbReference type="HOGENOM" id="CLU_142653_2_0_2"/>
<dbReference type="Pfam" id="PF06677">
    <property type="entry name" value="Auto_anti-p27"/>
    <property type="match status" value="1"/>
</dbReference>
<dbReference type="eggNOG" id="arCOG00578">
    <property type="taxonomic scope" value="Archaea"/>
</dbReference>